<keyword evidence="10" id="KW-1185">Reference proteome</keyword>
<dbReference type="InterPro" id="IPR011990">
    <property type="entry name" value="TPR-like_helical_dom_sf"/>
</dbReference>
<feature type="domain" description="RagB/SusD" evidence="7">
    <location>
        <begin position="341"/>
        <end position="477"/>
    </location>
</feature>
<evidence type="ECO:0000256" key="1">
    <source>
        <dbReference type="ARBA" id="ARBA00004442"/>
    </source>
</evidence>
<evidence type="ECO:0000256" key="3">
    <source>
        <dbReference type="ARBA" id="ARBA00022729"/>
    </source>
</evidence>
<evidence type="ECO:0000259" key="8">
    <source>
        <dbReference type="Pfam" id="PF14322"/>
    </source>
</evidence>
<dbReference type="PROSITE" id="PS51257">
    <property type="entry name" value="PROKAR_LIPOPROTEIN"/>
    <property type="match status" value="1"/>
</dbReference>
<dbReference type="RefSeq" id="WP_066403991.1">
    <property type="nucleotide sequence ID" value="NZ_CP011390.1"/>
</dbReference>
<dbReference type="SUPFAM" id="SSF48452">
    <property type="entry name" value="TPR-like"/>
    <property type="match status" value="1"/>
</dbReference>
<keyword evidence="3 6" id="KW-0732">Signal</keyword>
<reference evidence="9 10" key="2">
    <citation type="journal article" date="2016" name="Int. J. Syst. Evol. Microbiol.">
        <title>Flavisolibacter tropicus sp. nov., isolated from tropical soil.</title>
        <authorList>
            <person name="Lee J.J."/>
            <person name="Kang M.S."/>
            <person name="Kim G.S."/>
            <person name="Lee C.S."/>
            <person name="Lim S."/>
            <person name="Lee J."/>
            <person name="Roh S.H."/>
            <person name="Kang H."/>
            <person name="Ha J.M."/>
            <person name="Bae S."/>
            <person name="Jung H.Y."/>
            <person name="Kim M.K."/>
        </authorList>
    </citation>
    <scope>NUCLEOTIDE SEQUENCE [LARGE SCALE GENOMIC DNA]</scope>
    <source>
        <strain evidence="9 10">LCS9</strain>
    </source>
</reference>
<dbReference type="InterPro" id="IPR033985">
    <property type="entry name" value="SusD-like_N"/>
</dbReference>
<feature type="chain" id="PRO_5008001185" evidence="6">
    <location>
        <begin position="18"/>
        <end position="507"/>
    </location>
</feature>
<comment type="subcellular location">
    <subcellularLocation>
        <location evidence="1">Cell outer membrane</location>
    </subcellularLocation>
</comment>
<proteinExistence type="inferred from homology"/>
<feature type="signal peptide" evidence="6">
    <location>
        <begin position="1"/>
        <end position="17"/>
    </location>
</feature>
<dbReference type="AlphaFoldDB" id="A0A172TUS9"/>
<sequence length="507" mass="55988">MKTLIIKTSFVCLTALALTSGCKKFLDQEVVGAYPEQDFYKTDEDATQATTAVYDMMQAHYNTAWTSLYMVKTLLTDESNAGGNNSGDQPQYQALDDYNFDATNAGVRDVWRILYFTIYRANKVINSVKPETDLRKRLIAESKALRAYNYLELVSLWGDVPLVLADIPKGGFTTTKRAPKAEIYAQIEKDLNEAIAVLPLKSQYSAADKFRVSKGTAQAILGKALLYEGKWSDAATQFEAVITSAQYGLAPTIGSVFSKAGEFGIESLMEVSYTSGRNYDWGNFPWGAQPESNIHVQLMGPRGDFYTKAPADSLIAGWGFILPKKKMYDAFTAAGDANRRKATVMSEDELKAAGGKWTGAGIWDYEGYFQRKYGSFETQTGGPINELNYGTNWRLIRYADVLLMAAEAYNKAGNDGKALPYINMVRQRPGTALPALTGVAGTALFDAIVKERQLELAFEGVRFQDLVRWGKAAQELGPLGFKTGKHELLPIPDYDVKSGGLSQNNNY</sequence>
<dbReference type="EMBL" id="CP011390">
    <property type="protein sequence ID" value="ANE50728.1"/>
    <property type="molecule type" value="Genomic_DNA"/>
</dbReference>
<organism evidence="9 10">
    <name type="scientific">Flavisolibacter tropicus</name>
    <dbReference type="NCBI Taxonomy" id="1492898"/>
    <lineage>
        <taxon>Bacteria</taxon>
        <taxon>Pseudomonadati</taxon>
        <taxon>Bacteroidota</taxon>
        <taxon>Chitinophagia</taxon>
        <taxon>Chitinophagales</taxon>
        <taxon>Chitinophagaceae</taxon>
        <taxon>Flavisolibacter</taxon>
    </lineage>
</organism>
<evidence type="ECO:0000256" key="2">
    <source>
        <dbReference type="ARBA" id="ARBA00006275"/>
    </source>
</evidence>
<dbReference type="GO" id="GO:0009279">
    <property type="term" value="C:cell outer membrane"/>
    <property type="evidence" value="ECO:0007669"/>
    <property type="project" value="UniProtKB-SubCell"/>
</dbReference>
<evidence type="ECO:0000256" key="5">
    <source>
        <dbReference type="ARBA" id="ARBA00023237"/>
    </source>
</evidence>
<evidence type="ECO:0000256" key="4">
    <source>
        <dbReference type="ARBA" id="ARBA00023136"/>
    </source>
</evidence>
<gene>
    <name evidence="9" type="ORF">SY85_09700</name>
</gene>
<dbReference type="KEGG" id="fla:SY85_09700"/>
<evidence type="ECO:0000313" key="10">
    <source>
        <dbReference type="Proteomes" id="UP000077177"/>
    </source>
</evidence>
<dbReference type="OrthoDB" id="618454at2"/>
<keyword evidence="5" id="KW-0998">Cell outer membrane</keyword>
<name>A0A172TUS9_9BACT</name>
<dbReference type="PATRIC" id="fig|1492898.3.peg.2080"/>
<protein>
    <submittedName>
        <fullName evidence="9">Membrane protein</fullName>
    </submittedName>
</protein>
<evidence type="ECO:0000256" key="6">
    <source>
        <dbReference type="SAM" id="SignalP"/>
    </source>
</evidence>
<reference evidence="10" key="1">
    <citation type="submission" date="2015-01" db="EMBL/GenBank/DDBJ databases">
        <title>Flavisolibacter sp./LCS9/ whole genome sequencing.</title>
        <authorList>
            <person name="Kim M.K."/>
            <person name="Srinivasan S."/>
            <person name="Lee J.-J."/>
        </authorList>
    </citation>
    <scope>NUCLEOTIDE SEQUENCE [LARGE SCALE GENOMIC DNA]</scope>
    <source>
        <strain evidence="10">LCS9</strain>
    </source>
</reference>
<accession>A0A172TUS9</accession>
<feature type="domain" description="SusD-like N-terminal" evidence="8">
    <location>
        <begin position="47"/>
        <end position="223"/>
    </location>
</feature>
<dbReference type="Gene3D" id="1.25.40.390">
    <property type="match status" value="1"/>
</dbReference>
<dbReference type="STRING" id="1492898.SY85_09700"/>
<dbReference type="Proteomes" id="UP000077177">
    <property type="component" value="Chromosome"/>
</dbReference>
<dbReference type="InterPro" id="IPR012944">
    <property type="entry name" value="SusD_RagB_dom"/>
</dbReference>
<keyword evidence="4" id="KW-0472">Membrane</keyword>
<evidence type="ECO:0000313" key="9">
    <source>
        <dbReference type="EMBL" id="ANE50728.1"/>
    </source>
</evidence>
<comment type="similarity">
    <text evidence="2">Belongs to the SusD family.</text>
</comment>
<dbReference type="Pfam" id="PF14322">
    <property type="entry name" value="SusD-like_3"/>
    <property type="match status" value="1"/>
</dbReference>
<evidence type="ECO:0000259" key="7">
    <source>
        <dbReference type="Pfam" id="PF07980"/>
    </source>
</evidence>
<dbReference type="Pfam" id="PF07980">
    <property type="entry name" value="SusD_RagB"/>
    <property type="match status" value="1"/>
</dbReference>
<dbReference type="CDD" id="cd08977">
    <property type="entry name" value="SusD"/>
    <property type="match status" value="1"/>
</dbReference>